<proteinExistence type="predicted"/>
<dbReference type="EMBL" id="WOGU01000001">
    <property type="protein sequence ID" value="MUN61567.1"/>
    <property type="molecule type" value="Genomic_DNA"/>
</dbReference>
<evidence type="ECO:0000313" key="3">
    <source>
        <dbReference type="Proteomes" id="UP000436989"/>
    </source>
</evidence>
<keyword evidence="3" id="KW-1185">Reference proteome</keyword>
<dbReference type="InterPro" id="IPR041657">
    <property type="entry name" value="HTH_17"/>
</dbReference>
<evidence type="ECO:0000259" key="1">
    <source>
        <dbReference type="Pfam" id="PF12728"/>
    </source>
</evidence>
<name>A0A6N8GH41_9MICC</name>
<dbReference type="SUPFAM" id="SSF46955">
    <property type="entry name" value="Putative DNA-binding domain"/>
    <property type="match status" value="1"/>
</dbReference>
<organism evidence="2 3">
    <name type="scientific">Kocuria sediminis</name>
    <dbReference type="NCBI Taxonomy" id="1038857"/>
    <lineage>
        <taxon>Bacteria</taxon>
        <taxon>Bacillati</taxon>
        <taxon>Actinomycetota</taxon>
        <taxon>Actinomycetes</taxon>
        <taxon>Micrococcales</taxon>
        <taxon>Micrococcaceae</taxon>
        <taxon>Kocuria</taxon>
    </lineage>
</organism>
<gene>
    <name evidence="2" type="ORF">GMA12_00080</name>
</gene>
<feature type="domain" description="Helix-turn-helix" evidence="1">
    <location>
        <begin position="10"/>
        <end position="60"/>
    </location>
</feature>
<dbReference type="Pfam" id="PF12728">
    <property type="entry name" value="HTH_17"/>
    <property type="match status" value="1"/>
</dbReference>
<dbReference type="AlphaFoldDB" id="A0A6N8GH41"/>
<comment type="caution">
    <text evidence="2">The sequence shown here is derived from an EMBL/GenBank/DDBJ whole genome shotgun (WGS) entry which is preliminary data.</text>
</comment>
<evidence type="ECO:0000313" key="2">
    <source>
        <dbReference type="EMBL" id="MUN61567.1"/>
    </source>
</evidence>
<dbReference type="InterPro" id="IPR009061">
    <property type="entry name" value="DNA-bd_dom_put_sf"/>
</dbReference>
<dbReference type="Proteomes" id="UP000436989">
    <property type="component" value="Unassembled WGS sequence"/>
</dbReference>
<reference evidence="2 3" key="1">
    <citation type="submission" date="2019-12" db="EMBL/GenBank/DDBJ databases">
        <authorList>
            <person name="Shi Y."/>
        </authorList>
    </citation>
    <scope>NUCLEOTIDE SEQUENCE [LARGE SCALE GENOMIC DNA]</scope>
    <source>
        <strain evidence="2 3">JCM 17929</strain>
    </source>
</reference>
<accession>A0A6N8GH41</accession>
<sequence>MPMPASAKQFFTLQEVAEILSLHPETVRRYCARGDLPAIKAGGPSGSHEWRIRADWLDKWGVDNLYDPRGGADGYRKR</sequence>
<protein>
    <submittedName>
        <fullName evidence="2">Helix-turn-helix domain-containing protein</fullName>
    </submittedName>
</protein>